<protein>
    <submittedName>
        <fullName evidence="1">Uncharacterized protein</fullName>
    </submittedName>
</protein>
<reference evidence="2" key="1">
    <citation type="submission" date="2017-09" db="EMBL/GenBank/DDBJ databases">
        <title>Depth-based differentiation of microbial function through sediment-hosted aquifers and enrichment of novel symbionts in the deep terrestrial subsurface.</title>
        <authorList>
            <person name="Probst A.J."/>
            <person name="Ladd B."/>
            <person name="Jarett J.K."/>
            <person name="Geller-Mcgrath D.E."/>
            <person name="Sieber C.M.K."/>
            <person name="Emerson J.B."/>
            <person name="Anantharaman K."/>
            <person name="Thomas B.C."/>
            <person name="Malmstrom R."/>
            <person name="Stieglmeier M."/>
            <person name="Klingl A."/>
            <person name="Woyke T."/>
            <person name="Ryan C.M."/>
            <person name="Banfield J.F."/>
        </authorList>
    </citation>
    <scope>NUCLEOTIDE SEQUENCE [LARGE SCALE GENOMIC DNA]</scope>
</reference>
<dbReference type="Proteomes" id="UP000230935">
    <property type="component" value="Unassembled WGS sequence"/>
</dbReference>
<evidence type="ECO:0000313" key="1">
    <source>
        <dbReference type="EMBL" id="PIS04577.1"/>
    </source>
</evidence>
<proteinExistence type="predicted"/>
<dbReference type="EMBL" id="PEZZ01000049">
    <property type="protein sequence ID" value="PIS04577.1"/>
    <property type="molecule type" value="Genomic_DNA"/>
</dbReference>
<gene>
    <name evidence="1" type="ORF">COT81_05775</name>
</gene>
<accession>A0A2H0VZR8</accession>
<comment type="caution">
    <text evidence="1">The sequence shown here is derived from an EMBL/GenBank/DDBJ whole genome shotgun (WGS) entry which is preliminary data.</text>
</comment>
<evidence type="ECO:0000313" key="2">
    <source>
        <dbReference type="Proteomes" id="UP000230935"/>
    </source>
</evidence>
<organism evidence="1 2">
    <name type="scientific">Candidatus Buchananbacteria bacterium CG10_big_fil_rev_8_21_14_0_10_42_9</name>
    <dbReference type="NCBI Taxonomy" id="1974526"/>
    <lineage>
        <taxon>Bacteria</taxon>
        <taxon>Candidatus Buchananiibacteriota</taxon>
    </lineage>
</organism>
<name>A0A2H0VZR8_9BACT</name>
<sequence>MPEAASNPDIASKEEEQQFLIAALRQRTEEGLKDLLDSLKQEHAEVPPAFDTVDDYIKVVQDVLAEKKQG</sequence>
<dbReference type="AlphaFoldDB" id="A0A2H0VZR8"/>